<organism evidence="1 2">
    <name type="scientific">Meloidogyne enterolobii</name>
    <name type="common">Root-knot nematode worm</name>
    <name type="synonym">Meloidogyne mayaguensis</name>
    <dbReference type="NCBI Taxonomy" id="390850"/>
    <lineage>
        <taxon>Eukaryota</taxon>
        <taxon>Metazoa</taxon>
        <taxon>Ecdysozoa</taxon>
        <taxon>Nematoda</taxon>
        <taxon>Chromadorea</taxon>
        <taxon>Rhabditida</taxon>
        <taxon>Tylenchina</taxon>
        <taxon>Tylenchomorpha</taxon>
        <taxon>Tylenchoidea</taxon>
        <taxon>Meloidogynidae</taxon>
        <taxon>Meloidogyninae</taxon>
        <taxon>Meloidogyne</taxon>
    </lineage>
</organism>
<sequence>MFYLFCNYCYYYCLMIYSFVCCAVLLLTCGKKKYKVNKKQPKQNKQLGKLKIKSKKEGKQLMKKNNYKHQSNNANQEHQKIQKLMPNIEFPESISTYTNNTWSFPNARMLSLVKEIEWTLATAVTQQDSVHSIIGYDEKFFTTLPIGTFTILLETPDGCRFGYVECADLKNGPNPITVLGNCDQRVKDSCFVARTFTSLFMEEELGLDVYEKQLAINMLPAGMPKSGESAGISIVSSMLSRLLKMAPENDYAMTGEISLTGEVIEVTGLPVKLKAIIRLGVKHLILPKNMEHQWNNINEKEKGGIIAHFVKKYMEVFKMIFPRYQIPMKPVKNEVTY</sequence>
<reference evidence="1" key="1">
    <citation type="submission" date="2023-11" db="EMBL/GenBank/DDBJ databases">
        <authorList>
            <person name="Poullet M."/>
        </authorList>
    </citation>
    <scope>NUCLEOTIDE SEQUENCE</scope>
    <source>
        <strain evidence="1">E1834</strain>
    </source>
</reference>
<comment type="caution">
    <text evidence="1">The sequence shown here is derived from an EMBL/GenBank/DDBJ whole genome shotgun (WGS) entry which is preliminary data.</text>
</comment>
<gene>
    <name evidence="1" type="ORF">MENTE1834_LOCUS35492</name>
</gene>
<protein>
    <submittedName>
        <fullName evidence="1">Uncharacterized protein</fullName>
    </submittedName>
</protein>
<name>A0ACB1A8W0_MELEN</name>
<dbReference type="EMBL" id="CAVMJV010000067">
    <property type="protein sequence ID" value="CAK5087870.1"/>
    <property type="molecule type" value="Genomic_DNA"/>
</dbReference>
<proteinExistence type="predicted"/>
<accession>A0ACB1A8W0</accession>
<keyword evidence="2" id="KW-1185">Reference proteome</keyword>
<evidence type="ECO:0000313" key="2">
    <source>
        <dbReference type="Proteomes" id="UP001497535"/>
    </source>
</evidence>
<dbReference type="Proteomes" id="UP001497535">
    <property type="component" value="Unassembled WGS sequence"/>
</dbReference>
<evidence type="ECO:0000313" key="1">
    <source>
        <dbReference type="EMBL" id="CAK5087870.1"/>
    </source>
</evidence>